<proteinExistence type="predicted"/>
<organism evidence="2 3">
    <name type="scientific">Candidatus Kutchimonas denitrificans</name>
    <dbReference type="NCBI Taxonomy" id="3056748"/>
    <lineage>
        <taxon>Bacteria</taxon>
        <taxon>Pseudomonadati</taxon>
        <taxon>Gemmatimonadota</taxon>
        <taxon>Gemmatimonadia</taxon>
        <taxon>Candidatus Palauibacterales</taxon>
        <taxon>Candidatus Palauibacteraceae</taxon>
        <taxon>Candidatus Kutchimonas</taxon>
    </lineage>
</organism>
<keyword evidence="1" id="KW-0812">Transmembrane</keyword>
<dbReference type="EMBL" id="JAACAK010000012">
    <property type="protein sequence ID" value="NIR73765.1"/>
    <property type="molecule type" value="Genomic_DNA"/>
</dbReference>
<protein>
    <submittedName>
        <fullName evidence="2">Prepilin-type N-terminal cleavage/methylation domain-containing protein</fullName>
    </submittedName>
</protein>
<keyword evidence="1" id="KW-0472">Membrane</keyword>
<sequence>MRGVSLVEALVVLVVLGVLVTLGYPAWAGFRVRLSVAAASDALAASHALGRQVAAQYGRLSRLHLDPVEDRFWVTIDTAAGWDTGREDTIGPVVHVRDEFDGVEIDGPARLICFDPRGVATPRGDCDLPNTTLVLRRGRVADTVTISRLGRLRRW</sequence>
<gene>
    <name evidence="2" type="ORF">GWO12_01420</name>
</gene>
<dbReference type="Proteomes" id="UP000702544">
    <property type="component" value="Unassembled WGS sequence"/>
</dbReference>
<dbReference type="InterPro" id="IPR012902">
    <property type="entry name" value="N_methyl_site"/>
</dbReference>
<reference evidence="2 3" key="1">
    <citation type="submission" date="2020-01" db="EMBL/GenBank/DDBJ databases">
        <title>Genomes assembled from Gulf of Kutch pelagic sediment metagenomes.</title>
        <authorList>
            <person name="Chandrashekar M."/>
            <person name="Mahajan M.S."/>
            <person name="Dave K.J."/>
            <person name="Vatsa P."/>
            <person name="Nathani N.M."/>
        </authorList>
    </citation>
    <scope>NUCLEOTIDE SEQUENCE [LARGE SCALE GENOMIC DNA]</scope>
    <source>
        <strain evidence="2">KS3-K002</strain>
    </source>
</reference>
<comment type="caution">
    <text evidence="2">The sequence shown here is derived from an EMBL/GenBank/DDBJ whole genome shotgun (WGS) entry which is preliminary data.</text>
</comment>
<dbReference type="InterPro" id="IPR045584">
    <property type="entry name" value="Pilin-like"/>
</dbReference>
<dbReference type="PROSITE" id="PS00409">
    <property type="entry name" value="PROKAR_NTER_METHYL"/>
    <property type="match status" value="1"/>
</dbReference>
<evidence type="ECO:0000313" key="2">
    <source>
        <dbReference type="EMBL" id="NIR73765.1"/>
    </source>
</evidence>
<evidence type="ECO:0000256" key="1">
    <source>
        <dbReference type="SAM" id="Phobius"/>
    </source>
</evidence>
<dbReference type="SUPFAM" id="SSF54523">
    <property type="entry name" value="Pili subunits"/>
    <property type="match status" value="1"/>
</dbReference>
<dbReference type="NCBIfam" id="TIGR02532">
    <property type="entry name" value="IV_pilin_GFxxxE"/>
    <property type="match status" value="1"/>
</dbReference>
<keyword evidence="1" id="KW-1133">Transmembrane helix</keyword>
<feature type="transmembrane region" description="Helical" evidence="1">
    <location>
        <begin position="6"/>
        <end position="27"/>
    </location>
</feature>
<accession>A0AAE4ZAE9</accession>
<name>A0AAE4ZAE9_9BACT</name>
<dbReference type="AlphaFoldDB" id="A0AAE4ZAE9"/>
<evidence type="ECO:0000313" key="3">
    <source>
        <dbReference type="Proteomes" id="UP000702544"/>
    </source>
</evidence>